<keyword evidence="5" id="KW-0129">CBS domain</keyword>
<evidence type="ECO:0000256" key="5">
    <source>
        <dbReference type="PROSITE-ProRule" id="PRU00703"/>
    </source>
</evidence>
<feature type="transmembrane region" description="Helical" evidence="6">
    <location>
        <begin position="6"/>
        <end position="25"/>
    </location>
</feature>
<evidence type="ECO:0000313" key="9">
    <source>
        <dbReference type="Proteomes" id="UP000317648"/>
    </source>
</evidence>
<dbReference type="Gene3D" id="3.10.580.10">
    <property type="entry name" value="CBS-domain"/>
    <property type="match status" value="1"/>
</dbReference>
<dbReference type="PANTHER" id="PTHR43021:SF2">
    <property type="entry name" value="CATION_H+ EXCHANGER DOMAIN-CONTAINING PROTEIN"/>
    <property type="match status" value="1"/>
</dbReference>
<dbReference type="RefSeq" id="WP_145058778.1">
    <property type="nucleotide sequence ID" value="NZ_CP036433.1"/>
</dbReference>
<feature type="transmembrane region" description="Helical" evidence="6">
    <location>
        <begin position="324"/>
        <end position="345"/>
    </location>
</feature>
<dbReference type="GO" id="GO:0015297">
    <property type="term" value="F:antiporter activity"/>
    <property type="evidence" value="ECO:0007669"/>
    <property type="project" value="InterPro"/>
</dbReference>
<evidence type="ECO:0000259" key="7">
    <source>
        <dbReference type="PROSITE" id="PS51371"/>
    </source>
</evidence>
<feature type="transmembrane region" description="Helical" evidence="6">
    <location>
        <begin position="357"/>
        <end position="377"/>
    </location>
</feature>
<dbReference type="Pfam" id="PF00571">
    <property type="entry name" value="CBS"/>
    <property type="match status" value="2"/>
</dbReference>
<evidence type="ECO:0000256" key="1">
    <source>
        <dbReference type="ARBA" id="ARBA00004141"/>
    </source>
</evidence>
<gene>
    <name evidence="8" type="primary">amhT</name>
    <name evidence="8" type="ORF">Pla8534_69680</name>
</gene>
<feature type="transmembrane region" description="Helical" evidence="6">
    <location>
        <begin position="37"/>
        <end position="63"/>
    </location>
</feature>
<dbReference type="Pfam" id="PF00999">
    <property type="entry name" value="Na_H_Exchanger"/>
    <property type="match status" value="1"/>
</dbReference>
<dbReference type="SUPFAM" id="SSF54631">
    <property type="entry name" value="CBS-domain pair"/>
    <property type="match status" value="1"/>
</dbReference>
<dbReference type="InterPro" id="IPR000644">
    <property type="entry name" value="CBS_dom"/>
</dbReference>
<evidence type="ECO:0000256" key="6">
    <source>
        <dbReference type="SAM" id="Phobius"/>
    </source>
</evidence>
<keyword evidence="3 6" id="KW-1133">Transmembrane helix</keyword>
<feature type="transmembrane region" description="Helical" evidence="6">
    <location>
        <begin position="114"/>
        <end position="136"/>
    </location>
</feature>
<evidence type="ECO:0000256" key="4">
    <source>
        <dbReference type="ARBA" id="ARBA00023136"/>
    </source>
</evidence>
<dbReference type="GO" id="GO:1902600">
    <property type="term" value="P:proton transmembrane transport"/>
    <property type="evidence" value="ECO:0007669"/>
    <property type="project" value="InterPro"/>
</dbReference>
<feature type="transmembrane region" description="Helical" evidence="6">
    <location>
        <begin position="389"/>
        <end position="406"/>
    </location>
</feature>
<dbReference type="SMART" id="SM00116">
    <property type="entry name" value="CBS"/>
    <property type="match status" value="2"/>
</dbReference>
<feature type="transmembrane region" description="Helical" evidence="6">
    <location>
        <begin position="220"/>
        <end position="242"/>
    </location>
</feature>
<dbReference type="InterPro" id="IPR046342">
    <property type="entry name" value="CBS_dom_sf"/>
</dbReference>
<keyword evidence="9" id="KW-1185">Reference proteome</keyword>
<dbReference type="Proteomes" id="UP000317648">
    <property type="component" value="Chromosome"/>
</dbReference>
<feature type="domain" description="CBS" evidence="7">
    <location>
        <begin position="528"/>
        <end position="588"/>
    </location>
</feature>
<dbReference type="Gene3D" id="1.20.1530.20">
    <property type="match status" value="1"/>
</dbReference>
<dbReference type="PROSITE" id="PS51371">
    <property type="entry name" value="CBS"/>
    <property type="match status" value="2"/>
</dbReference>
<dbReference type="OrthoDB" id="9793589at2"/>
<proteinExistence type="predicted"/>
<feature type="transmembrane region" description="Helical" evidence="6">
    <location>
        <begin position="178"/>
        <end position="200"/>
    </location>
</feature>
<evidence type="ECO:0000256" key="2">
    <source>
        <dbReference type="ARBA" id="ARBA00022692"/>
    </source>
</evidence>
<dbReference type="KEGG" id="lcre:Pla8534_69680"/>
<dbReference type="EMBL" id="CP036433">
    <property type="protein sequence ID" value="QDU99057.1"/>
    <property type="molecule type" value="Genomic_DNA"/>
</dbReference>
<reference evidence="8 9" key="1">
    <citation type="submission" date="2019-02" db="EMBL/GenBank/DDBJ databases">
        <title>Deep-cultivation of Planctomycetes and their phenomic and genomic characterization uncovers novel biology.</title>
        <authorList>
            <person name="Wiegand S."/>
            <person name="Jogler M."/>
            <person name="Boedeker C."/>
            <person name="Pinto D."/>
            <person name="Vollmers J."/>
            <person name="Rivas-Marin E."/>
            <person name="Kohn T."/>
            <person name="Peeters S.H."/>
            <person name="Heuer A."/>
            <person name="Rast P."/>
            <person name="Oberbeckmann S."/>
            <person name="Bunk B."/>
            <person name="Jeske O."/>
            <person name="Meyerdierks A."/>
            <person name="Storesund J.E."/>
            <person name="Kallscheuer N."/>
            <person name="Luecker S."/>
            <person name="Lage O.M."/>
            <person name="Pohl T."/>
            <person name="Merkel B.J."/>
            <person name="Hornburger P."/>
            <person name="Mueller R.-W."/>
            <person name="Bruemmer F."/>
            <person name="Labrenz M."/>
            <person name="Spormann A.M."/>
            <person name="Op den Camp H."/>
            <person name="Overmann J."/>
            <person name="Amann R."/>
            <person name="Jetten M.S.M."/>
            <person name="Mascher T."/>
            <person name="Medema M.H."/>
            <person name="Devos D.P."/>
            <person name="Kaster A.-K."/>
            <person name="Ovreas L."/>
            <person name="Rohde M."/>
            <person name="Galperin M.Y."/>
            <person name="Jogler C."/>
        </authorList>
    </citation>
    <scope>NUCLEOTIDE SEQUENCE [LARGE SCALE GENOMIC DNA]</scope>
    <source>
        <strain evidence="8 9">Pla85_3_4</strain>
    </source>
</reference>
<feature type="domain" description="CBS" evidence="7">
    <location>
        <begin position="462"/>
        <end position="520"/>
    </location>
</feature>
<organism evidence="8 9">
    <name type="scientific">Lignipirellula cremea</name>
    <dbReference type="NCBI Taxonomy" id="2528010"/>
    <lineage>
        <taxon>Bacteria</taxon>
        <taxon>Pseudomonadati</taxon>
        <taxon>Planctomycetota</taxon>
        <taxon>Planctomycetia</taxon>
        <taxon>Pirellulales</taxon>
        <taxon>Pirellulaceae</taxon>
        <taxon>Lignipirellula</taxon>
    </lineage>
</organism>
<dbReference type="InterPro" id="IPR038770">
    <property type="entry name" value="Na+/solute_symporter_sf"/>
</dbReference>
<dbReference type="AlphaFoldDB" id="A0A518E4P6"/>
<dbReference type="InterPro" id="IPR006153">
    <property type="entry name" value="Cation/H_exchanger_TM"/>
</dbReference>
<sequence length="596" mass="64339">MNHPDWYLALTVGLLLGAALIAGLVAQKLHLPRVTAYLLVGLALGPHTPLLALLEWLAAQVGYTVSLAGNHIPEEHLHYLEPVGKFAIALVLFKMGCHFPLTRFRRIVKRMLPISLGELGATMFLVTAGMGLLAWLDPSNSLTWQTVVLFGALALATAPATTVLVLEESRSEGPLTEFTTGLVAMNNLASIIVFEALFVIVHATRGAEISIGLEYLELTYNLALATLLGVLAGLTVSFLCGILPATRWLVLLTTVIAPLMAVCELLPVPYLLTFLAMGATVASTSDVADEISETLERLTGLMCVVFFVIHGAAMDLGRLWDVGLVGVSYIALRCLGKYFGVFFTTNAHRDGPQVKKWLGSALLSQAGAAIALSAIAVNRDEELGLQLQTIILGTVVFFEIVGPILVRTAVLQAGEVPVADAIFHTTSSPLEQLRNMTFRMLQACGVNPLQGSPADALDVNRVTRRNVKALLASARFDAVLDHIEGSHDNTYPVVNDNNELIGIIRYGDVRDVIFESNLKELVTAEDLAVPVKKVLSQNDTLGEAWSLLKEGRADCVPVVTVASPHQYVGVVRRRDLLRLLSHDGSRDQPRPRASGH</sequence>
<evidence type="ECO:0000256" key="3">
    <source>
        <dbReference type="ARBA" id="ARBA00022989"/>
    </source>
</evidence>
<dbReference type="GO" id="GO:0016020">
    <property type="term" value="C:membrane"/>
    <property type="evidence" value="ECO:0007669"/>
    <property type="project" value="UniProtKB-SubCell"/>
</dbReference>
<comment type="subcellular location">
    <subcellularLocation>
        <location evidence="1">Membrane</location>
        <topology evidence="1">Multi-pass membrane protein</topology>
    </subcellularLocation>
</comment>
<feature type="transmembrane region" description="Helical" evidence="6">
    <location>
        <begin position="249"/>
        <end position="278"/>
    </location>
</feature>
<name>A0A518E4P6_9BACT</name>
<protein>
    <submittedName>
        <fullName evidence="8">Ammonium/H(+) antiporter subunit AmhT</fullName>
    </submittedName>
</protein>
<keyword evidence="4 6" id="KW-0472">Membrane</keyword>
<evidence type="ECO:0000313" key="8">
    <source>
        <dbReference type="EMBL" id="QDU99057.1"/>
    </source>
</evidence>
<dbReference type="PANTHER" id="PTHR43021">
    <property type="entry name" value="NA(+)/H(+) ANTIPORTER-RELATED"/>
    <property type="match status" value="1"/>
</dbReference>
<accession>A0A518E4P6</accession>
<feature type="transmembrane region" description="Helical" evidence="6">
    <location>
        <begin position="142"/>
        <end position="166"/>
    </location>
</feature>
<keyword evidence="2 6" id="KW-0812">Transmembrane</keyword>